<evidence type="ECO:0000256" key="6">
    <source>
        <dbReference type="ARBA" id="ARBA00022989"/>
    </source>
</evidence>
<proteinExistence type="predicted"/>
<evidence type="ECO:0000256" key="2">
    <source>
        <dbReference type="ARBA" id="ARBA00022475"/>
    </source>
</evidence>
<dbReference type="EC" id="2.4.-.-" evidence="11"/>
<feature type="domain" description="Glycosyltransferase RgtA/B/C/D-like" evidence="10">
    <location>
        <begin position="214"/>
        <end position="342"/>
    </location>
</feature>
<keyword evidence="5 9" id="KW-0812">Transmembrane</keyword>
<feature type="transmembrane region" description="Helical" evidence="9">
    <location>
        <begin position="232"/>
        <end position="250"/>
    </location>
</feature>
<organism evidence="11 12">
    <name type="scientific">Micromonospora parva</name>
    <dbReference type="NCBI Taxonomy" id="1464048"/>
    <lineage>
        <taxon>Bacteria</taxon>
        <taxon>Bacillati</taxon>
        <taxon>Actinomycetota</taxon>
        <taxon>Actinomycetes</taxon>
        <taxon>Micromonosporales</taxon>
        <taxon>Micromonosporaceae</taxon>
        <taxon>Micromonospora</taxon>
    </lineage>
</organism>
<dbReference type="InterPro" id="IPR038731">
    <property type="entry name" value="RgtA/B/C-like"/>
</dbReference>
<feature type="transmembrane region" description="Helical" evidence="9">
    <location>
        <begin position="36"/>
        <end position="59"/>
    </location>
</feature>
<feature type="transmembrane region" description="Helical" evidence="9">
    <location>
        <begin position="65"/>
        <end position="84"/>
    </location>
</feature>
<feature type="transmembrane region" description="Helical" evidence="9">
    <location>
        <begin position="546"/>
        <end position="566"/>
    </location>
</feature>
<sequence>MSAAGSLLAVVPAAAVLLLTVAARPRTVGTVAPLRLAVVSAVLLAGAYAVLVVEVLGATHALTRPAFAVAWLFFLVAAALAAGLRWRRETRLGQSAAAVPLAVPVGAVVSGGGSEVSAPTAERGEPAPAPPRAGRGPAGLLAAAVDTWHTARPGERLLAATIGGLVLVELLVALLAEPNNFDSQTYHLPKVEHWVAQGDLDFWPTAIHRQVTIPPGAEYLLLHLRLLSGGDHLYNLVQWVAGVVCLLVAARITAQLGGGRRAQLLTAFVLATTPMVVLQATSTQTDLVCAAWVACAATLALDGLRRRTGWGTLLGLGAATGLTAVTKTSGLIAVGPLLVLWGLAQLRLARTGSAAATEPAVGSAARRSRPLGGLARTVGGSVLILVVAAVVVGPFLARVTVEFGHPLGPPRLRESIPMERHDPASVVVNALRIGHTAFDTPLAPLRRAGAEVIISGAEAIGVDPQDRAITFGRELFPEPAWYPDEDRVAFPLAGVLAVIGAVIALGRPRQIAPERAGSLRAYAVVVLTAVLLHTAMIKWQPWGNRLLLYAVVLAVPLAGLWLDALFRRRSDDPAPAAAGGASVGGRGRRSVATVAAVTVLATSALAGVLALSYGFPRRLVGAGSVFTTSDWDTRFLRRPQWADEFRWAATAVRDSGARRIGLVQQNDNWEYPWWLLLRQPDGGSPELVALQSVLPERPPADPASVDAIVCTGGKAACAKLVPAGWRLEFRGYVGYALPPGR</sequence>
<dbReference type="PANTHER" id="PTHR33908">
    <property type="entry name" value="MANNOSYLTRANSFERASE YKCB-RELATED"/>
    <property type="match status" value="1"/>
</dbReference>
<name>A0ABW6W3U8_9ACTN</name>
<evidence type="ECO:0000256" key="3">
    <source>
        <dbReference type="ARBA" id="ARBA00022676"/>
    </source>
</evidence>
<evidence type="ECO:0000313" key="12">
    <source>
        <dbReference type="Proteomes" id="UP001602287"/>
    </source>
</evidence>
<evidence type="ECO:0000256" key="1">
    <source>
        <dbReference type="ARBA" id="ARBA00004651"/>
    </source>
</evidence>
<protein>
    <submittedName>
        <fullName evidence="11">Glycosyltransferase family 39 protein</fullName>
        <ecNumber evidence="11">2.4.-.-</ecNumber>
    </submittedName>
</protein>
<comment type="subcellular location">
    <subcellularLocation>
        <location evidence="1">Cell membrane</location>
        <topology evidence="1">Multi-pass membrane protein</topology>
    </subcellularLocation>
</comment>
<keyword evidence="6 9" id="KW-1133">Transmembrane helix</keyword>
<feature type="transmembrane region" description="Helical" evidence="9">
    <location>
        <begin position="591"/>
        <end position="615"/>
    </location>
</feature>
<dbReference type="PANTHER" id="PTHR33908:SF11">
    <property type="entry name" value="MEMBRANE PROTEIN"/>
    <property type="match status" value="1"/>
</dbReference>
<gene>
    <name evidence="11" type="ORF">ACFY3B_29855</name>
</gene>
<feature type="region of interest" description="Disordered" evidence="8">
    <location>
        <begin position="114"/>
        <end position="135"/>
    </location>
</feature>
<feature type="transmembrane region" description="Helical" evidence="9">
    <location>
        <begin position="6"/>
        <end position="24"/>
    </location>
</feature>
<keyword evidence="4 11" id="KW-0808">Transferase</keyword>
<evidence type="ECO:0000256" key="7">
    <source>
        <dbReference type="ARBA" id="ARBA00023136"/>
    </source>
</evidence>
<evidence type="ECO:0000256" key="8">
    <source>
        <dbReference type="SAM" id="MobiDB-lite"/>
    </source>
</evidence>
<evidence type="ECO:0000313" key="11">
    <source>
        <dbReference type="EMBL" id="MFF5203812.1"/>
    </source>
</evidence>
<comment type="caution">
    <text evidence="11">The sequence shown here is derived from an EMBL/GenBank/DDBJ whole genome shotgun (WGS) entry which is preliminary data.</text>
</comment>
<evidence type="ECO:0000256" key="5">
    <source>
        <dbReference type="ARBA" id="ARBA00022692"/>
    </source>
</evidence>
<accession>A0ABW6W3U8</accession>
<dbReference type="RefSeq" id="WP_030331616.1">
    <property type="nucleotide sequence ID" value="NZ_JBEZDH010000017.1"/>
</dbReference>
<feature type="transmembrane region" description="Helical" evidence="9">
    <location>
        <begin position="157"/>
        <end position="176"/>
    </location>
</feature>
<dbReference type="EMBL" id="JBIAZM010000016">
    <property type="protein sequence ID" value="MFF5203812.1"/>
    <property type="molecule type" value="Genomic_DNA"/>
</dbReference>
<dbReference type="InterPro" id="IPR050297">
    <property type="entry name" value="LipidA_mod_glycosyltrf_83"/>
</dbReference>
<evidence type="ECO:0000256" key="4">
    <source>
        <dbReference type="ARBA" id="ARBA00022679"/>
    </source>
</evidence>
<feature type="transmembrane region" description="Helical" evidence="9">
    <location>
        <begin position="488"/>
        <end position="507"/>
    </location>
</feature>
<evidence type="ECO:0000259" key="10">
    <source>
        <dbReference type="Pfam" id="PF13231"/>
    </source>
</evidence>
<dbReference type="Pfam" id="PF13231">
    <property type="entry name" value="PMT_2"/>
    <property type="match status" value="1"/>
</dbReference>
<feature type="transmembrane region" description="Helical" evidence="9">
    <location>
        <begin position="262"/>
        <end position="281"/>
    </location>
</feature>
<feature type="transmembrane region" description="Helical" evidence="9">
    <location>
        <begin position="374"/>
        <end position="397"/>
    </location>
</feature>
<reference evidence="11 12" key="1">
    <citation type="submission" date="2024-10" db="EMBL/GenBank/DDBJ databases">
        <title>The Natural Products Discovery Center: Release of the First 8490 Sequenced Strains for Exploring Actinobacteria Biosynthetic Diversity.</title>
        <authorList>
            <person name="Kalkreuter E."/>
            <person name="Kautsar S.A."/>
            <person name="Yang D."/>
            <person name="Bader C.D."/>
            <person name="Teijaro C.N."/>
            <person name="Fluegel L."/>
            <person name="Davis C.M."/>
            <person name="Simpson J.R."/>
            <person name="Lauterbach L."/>
            <person name="Steele A.D."/>
            <person name="Gui C."/>
            <person name="Meng S."/>
            <person name="Li G."/>
            <person name="Viehrig K."/>
            <person name="Ye F."/>
            <person name="Su P."/>
            <person name="Kiefer A.F."/>
            <person name="Nichols A."/>
            <person name="Cepeda A.J."/>
            <person name="Yan W."/>
            <person name="Fan B."/>
            <person name="Jiang Y."/>
            <person name="Adhikari A."/>
            <person name="Zheng C.-J."/>
            <person name="Schuster L."/>
            <person name="Cowan T.M."/>
            <person name="Smanski M.J."/>
            <person name="Chevrette M.G."/>
            <person name="De Carvalho L.P.S."/>
            <person name="Shen B."/>
        </authorList>
    </citation>
    <scope>NUCLEOTIDE SEQUENCE [LARGE SCALE GENOMIC DNA]</scope>
    <source>
        <strain evidence="11 12">NPDC000140</strain>
    </source>
</reference>
<keyword evidence="3 11" id="KW-0328">Glycosyltransferase</keyword>
<keyword evidence="12" id="KW-1185">Reference proteome</keyword>
<dbReference type="Proteomes" id="UP001602287">
    <property type="component" value="Unassembled WGS sequence"/>
</dbReference>
<dbReference type="GO" id="GO:0016757">
    <property type="term" value="F:glycosyltransferase activity"/>
    <property type="evidence" value="ECO:0007669"/>
    <property type="project" value="UniProtKB-KW"/>
</dbReference>
<evidence type="ECO:0000256" key="9">
    <source>
        <dbReference type="SAM" id="Phobius"/>
    </source>
</evidence>
<feature type="transmembrane region" description="Helical" evidence="9">
    <location>
        <begin position="519"/>
        <end position="540"/>
    </location>
</feature>
<keyword evidence="2" id="KW-1003">Cell membrane</keyword>
<keyword evidence="7 9" id="KW-0472">Membrane</keyword>